<dbReference type="EMBL" id="CM023486">
    <property type="protein sequence ID" value="KAH6928773.1"/>
    <property type="molecule type" value="Genomic_DNA"/>
</dbReference>
<gene>
    <name evidence="1" type="ORF">HPB50_019473</name>
</gene>
<keyword evidence="2" id="KW-1185">Reference proteome</keyword>
<dbReference type="Proteomes" id="UP000821845">
    <property type="component" value="Chromosome 6"/>
</dbReference>
<comment type="caution">
    <text evidence="1">The sequence shown here is derived from an EMBL/GenBank/DDBJ whole genome shotgun (WGS) entry which is preliminary data.</text>
</comment>
<proteinExistence type="predicted"/>
<evidence type="ECO:0000313" key="2">
    <source>
        <dbReference type="Proteomes" id="UP000821845"/>
    </source>
</evidence>
<evidence type="ECO:0000313" key="1">
    <source>
        <dbReference type="EMBL" id="KAH6928773.1"/>
    </source>
</evidence>
<protein>
    <submittedName>
        <fullName evidence="1">Uncharacterized protein</fullName>
    </submittedName>
</protein>
<accession>A0ACB7S544</accession>
<organism evidence="1 2">
    <name type="scientific">Hyalomma asiaticum</name>
    <name type="common">Tick</name>
    <dbReference type="NCBI Taxonomy" id="266040"/>
    <lineage>
        <taxon>Eukaryota</taxon>
        <taxon>Metazoa</taxon>
        <taxon>Ecdysozoa</taxon>
        <taxon>Arthropoda</taxon>
        <taxon>Chelicerata</taxon>
        <taxon>Arachnida</taxon>
        <taxon>Acari</taxon>
        <taxon>Parasitiformes</taxon>
        <taxon>Ixodida</taxon>
        <taxon>Ixodoidea</taxon>
        <taxon>Ixodidae</taxon>
        <taxon>Hyalomminae</taxon>
        <taxon>Hyalomma</taxon>
    </lineage>
</organism>
<name>A0ACB7S544_HYAAI</name>
<reference evidence="1" key="1">
    <citation type="submission" date="2020-05" db="EMBL/GenBank/DDBJ databases">
        <title>Large-scale comparative analyses of tick genomes elucidate their genetic diversity and vector capacities.</title>
        <authorList>
            <person name="Jia N."/>
            <person name="Wang J."/>
            <person name="Shi W."/>
            <person name="Du L."/>
            <person name="Sun Y."/>
            <person name="Zhan W."/>
            <person name="Jiang J."/>
            <person name="Wang Q."/>
            <person name="Zhang B."/>
            <person name="Ji P."/>
            <person name="Sakyi L.B."/>
            <person name="Cui X."/>
            <person name="Yuan T."/>
            <person name="Jiang B."/>
            <person name="Yang W."/>
            <person name="Lam T.T.-Y."/>
            <person name="Chang Q."/>
            <person name="Ding S."/>
            <person name="Wang X."/>
            <person name="Zhu J."/>
            <person name="Ruan X."/>
            <person name="Zhao L."/>
            <person name="Wei J."/>
            <person name="Que T."/>
            <person name="Du C."/>
            <person name="Cheng J."/>
            <person name="Dai P."/>
            <person name="Han X."/>
            <person name="Huang E."/>
            <person name="Gao Y."/>
            <person name="Liu J."/>
            <person name="Shao H."/>
            <person name="Ye R."/>
            <person name="Li L."/>
            <person name="Wei W."/>
            <person name="Wang X."/>
            <person name="Wang C."/>
            <person name="Yang T."/>
            <person name="Huo Q."/>
            <person name="Li W."/>
            <person name="Guo W."/>
            <person name="Chen H."/>
            <person name="Zhou L."/>
            <person name="Ni X."/>
            <person name="Tian J."/>
            <person name="Zhou Y."/>
            <person name="Sheng Y."/>
            <person name="Liu T."/>
            <person name="Pan Y."/>
            <person name="Xia L."/>
            <person name="Li J."/>
            <person name="Zhao F."/>
            <person name="Cao W."/>
        </authorList>
    </citation>
    <scope>NUCLEOTIDE SEQUENCE</scope>
    <source>
        <strain evidence="1">Hyas-2018</strain>
    </source>
</reference>
<sequence length="397" mass="44158">MNRFSVDLETNDSRAFIAIKQLCQTLLSVVARLAVIGTQAPIVCALACGAEVVLIFIIRYVIRATILSRQYESTRLSRLIQHLTETLDSAGMIRCYHVMEKFCAIFRRLMNDYLEAFNAFILSYSFTRLIVAVFGVLVILFAMVIVVLPNQGEAESSPSVGLSLLSALTVPFSMTGVFFVIFWGVLSFVALERALEYTEIPTEEDTPRAIESTSADANVLNPRLFLEPYDGLWPSRGVVRFQHFSASYRPGIVEDALKDICFEAHAGEKVAVVGRTGAGKSSLVLALLRMIERTSGSITIDGTDIYNVSLRRLRSAIAIIPQMDQDTDRRVQTALRESFSHCTLITIAHRIDTILDYDRVVVMGDGRVMEYGPVHELLADRRSTFRSMVIGAGIPLE</sequence>